<evidence type="ECO:0000313" key="4">
    <source>
        <dbReference type="EMBL" id="EGV00120.1"/>
    </source>
</evidence>
<keyword evidence="5" id="KW-1185">Reference proteome</keyword>
<comment type="caution">
    <text evidence="4">The sequence shown here is derived from an EMBL/GenBank/DDBJ whole genome shotgun (WGS) entry which is preliminary data.</text>
</comment>
<evidence type="ECO:0000256" key="3">
    <source>
        <dbReference type="PROSITE-ProRule" id="PRU00023"/>
    </source>
</evidence>
<evidence type="ECO:0000313" key="5">
    <source>
        <dbReference type="Proteomes" id="UP000004978"/>
    </source>
</evidence>
<dbReference type="InterPro" id="IPR002110">
    <property type="entry name" value="Ankyrin_rpt"/>
</dbReference>
<dbReference type="PROSITE" id="PS50297">
    <property type="entry name" value="ANK_REP_REGION"/>
    <property type="match status" value="3"/>
</dbReference>
<dbReference type="EMBL" id="AFXA01000011">
    <property type="protein sequence ID" value="EGV00120.1"/>
    <property type="molecule type" value="Genomic_DNA"/>
</dbReference>
<sequence length="466" mass="52597">MKIDNLLDSYAKNKIDEIHEKYKTLDITSTCSWTPNNTLVHIAALAADAKGLEILLQRDADINAKNTYGDGPIHLLLKNEERKSLDKIKECLEVLFNHGVSLIRKNSQGQTPLHIAAEKGMQECVELLCEKGAKVNVKDLNGNTPLNLVVSRYGVFSEKDNYDKVAKILINNEANINEKNDYGESPLEFALKYLSNSTLLAVLKGDSSLSIFDLIKMKNYQELTKFLKQGVDVNIFSDQDDNTFGISPLSYAINFFDYESAKILIENGADVNLTNSKGENCLSNIFRRENAMNFTFDTVENKYLEKILVILHENNFNFDAVLDEDGSTPLISACKFIPFATSYNSSSVPSVVLDYLLRKNINTNAVDYNGKSALMYLVEHGNEYQTEYLYALLEKNARLDLIDEQGNTALIYACKKTKNYLAFEYSQIITEFDNYLLNHVNNEQENALSIAVKNNNEKLVNLLISK</sequence>
<dbReference type="InterPro" id="IPR050745">
    <property type="entry name" value="Multifunctional_regulatory"/>
</dbReference>
<proteinExistence type="predicted"/>
<dbReference type="PROSITE" id="PS50088">
    <property type="entry name" value="ANK_REPEAT"/>
    <property type="match status" value="3"/>
</dbReference>
<dbReference type="Pfam" id="PF12796">
    <property type="entry name" value="Ank_2"/>
    <property type="match status" value="2"/>
</dbReference>
<dbReference type="Gene3D" id="1.25.40.20">
    <property type="entry name" value="Ankyrin repeat-containing domain"/>
    <property type="match status" value="3"/>
</dbReference>
<dbReference type="AlphaFoldDB" id="F9UKB5"/>
<dbReference type="Proteomes" id="UP000004978">
    <property type="component" value="Unassembled WGS sequence"/>
</dbReference>
<reference evidence="4 5" key="1">
    <citation type="journal article" date="2013" name="Genome Announc.">
        <title>Genome Sequence of Mycoplasma columbinum Strain SF7.</title>
        <authorList>
            <person name="Guo Z."/>
            <person name="Xu X."/>
            <person name="Zheng Q."/>
            <person name="Li T."/>
            <person name="Kuang S."/>
            <person name="Zhang Z."/>
            <person name="Chen Y."/>
            <person name="Lu X."/>
            <person name="Zhou R."/>
            <person name="Bi D."/>
            <person name="Jin H."/>
        </authorList>
    </citation>
    <scope>NUCLEOTIDE SEQUENCE [LARGE SCALE GENOMIC DNA]</scope>
    <source>
        <strain evidence="4 5">SF7</strain>
    </source>
</reference>
<gene>
    <name evidence="4" type="ORF">MCSF7_01631</name>
</gene>
<evidence type="ECO:0000256" key="1">
    <source>
        <dbReference type="ARBA" id="ARBA00022737"/>
    </source>
</evidence>
<dbReference type="PANTHER" id="PTHR24189:SF50">
    <property type="entry name" value="ANKYRIN REPEAT AND SOCS BOX PROTEIN 2"/>
    <property type="match status" value="1"/>
</dbReference>
<feature type="repeat" description="ANK" evidence="3">
    <location>
        <begin position="35"/>
        <end position="67"/>
    </location>
</feature>
<organism evidence="4 5">
    <name type="scientific">Mycoplasmopsis columbina SF7</name>
    <dbReference type="NCBI Taxonomy" id="1037410"/>
    <lineage>
        <taxon>Bacteria</taxon>
        <taxon>Bacillati</taxon>
        <taxon>Mycoplasmatota</taxon>
        <taxon>Mycoplasmoidales</taxon>
        <taxon>Metamycoplasmataceae</taxon>
        <taxon>Mycoplasmopsis</taxon>
    </lineage>
</organism>
<dbReference type="Pfam" id="PF00023">
    <property type="entry name" value="Ank"/>
    <property type="match status" value="2"/>
</dbReference>
<dbReference type="PRINTS" id="PR01415">
    <property type="entry name" value="ANKYRIN"/>
</dbReference>
<protein>
    <submittedName>
        <fullName evidence="4">Ankyrin repeat-containing protein</fullName>
    </submittedName>
</protein>
<dbReference type="STRING" id="1037410.MCSF7_01631"/>
<dbReference type="eggNOG" id="COG0666">
    <property type="taxonomic scope" value="Bacteria"/>
</dbReference>
<keyword evidence="1" id="KW-0677">Repeat</keyword>
<dbReference type="InterPro" id="IPR036770">
    <property type="entry name" value="Ankyrin_rpt-contain_sf"/>
</dbReference>
<feature type="repeat" description="ANK" evidence="3">
    <location>
        <begin position="108"/>
        <end position="140"/>
    </location>
</feature>
<feature type="repeat" description="ANK" evidence="3">
    <location>
        <begin position="244"/>
        <end position="276"/>
    </location>
</feature>
<keyword evidence="2 3" id="KW-0040">ANK repeat</keyword>
<name>F9UKB5_9BACT</name>
<dbReference type="SMART" id="SM00248">
    <property type="entry name" value="ANK"/>
    <property type="match status" value="7"/>
</dbReference>
<dbReference type="PANTHER" id="PTHR24189">
    <property type="entry name" value="MYOTROPHIN"/>
    <property type="match status" value="1"/>
</dbReference>
<accession>F9UKB5</accession>
<dbReference type="RefSeq" id="WP_006608733.1">
    <property type="nucleotide sequence ID" value="NZ_AFXA01000011.1"/>
</dbReference>
<evidence type="ECO:0000256" key="2">
    <source>
        <dbReference type="ARBA" id="ARBA00023043"/>
    </source>
</evidence>
<dbReference type="SUPFAM" id="SSF48403">
    <property type="entry name" value="Ankyrin repeat"/>
    <property type="match status" value="1"/>
</dbReference>